<proteinExistence type="inferred from homology"/>
<dbReference type="InterPro" id="IPR000600">
    <property type="entry name" value="ROK"/>
</dbReference>
<dbReference type="Pfam" id="PF13412">
    <property type="entry name" value="HTH_24"/>
    <property type="match status" value="1"/>
</dbReference>
<dbReference type="SUPFAM" id="SSF53067">
    <property type="entry name" value="Actin-like ATPase domain"/>
    <property type="match status" value="1"/>
</dbReference>
<evidence type="ECO:0000256" key="2">
    <source>
        <dbReference type="ARBA" id="ARBA00006479"/>
    </source>
</evidence>
<dbReference type="AlphaFoldDB" id="W6N6E2"/>
<dbReference type="InterPro" id="IPR043129">
    <property type="entry name" value="ATPase_NBD"/>
</dbReference>
<dbReference type="InterPro" id="IPR036390">
    <property type="entry name" value="WH_DNA-bd_sf"/>
</dbReference>
<dbReference type="InterPro" id="IPR036388">
    <property type="entry name" value="WH-like_DNA-bd_sf"/>
</dbReference>
<dbReference type="EMBL" id="CBXI010000036">
    <property type="protein sequence ID" value="CDL91956.1"/>
    <property type="molecule type" value="Genomic_DNA"/>
</dbReference>
<keyword evidence="3" id="KW-0859">Xylose metabolism</keyword>
<accession>W6N6E2</accession>
<organism evidence="4 5">
    <name type="scientific">Clostridium tyrobutyricum DIVETGP</name>
    <dbReference type="NCBI Taxonomy" id="1408889"/>
    <lineage>
        <taxon>Bacteria</taxon>
        <taxon>Bacillati</taxon>
        <taxon>Bacillota</taxon>
        <taxon>Clostridia</taxon>
        <taxon>Eubacteriales</taxon>
        <taxon>Clostridiaceae</taxon>
        <taxon>Clostridium</taxon>
    </lineage>
</organism>
<dbReference type="SUPFAM" id="SSF46785">
    <property type="entry name" value="Winged helix' DNA-binding domain"/>
    <property type="match status" value="1"/>
</dbReference>
<dbReference type="PANTHER" id="PTHR18964">
    <property type="entry name" value="ROK (REPRESSOR, ORF, KINASE) FAMILY"/>
    <property type="match status" value="1"/>
</dbReference>
<dbReference type="GeneID" id="29420820"/>
<comment type="similarity">
    <text evidence="2">Belongs to the ROK (NagC/XylR) family.</text>
</comment>
<dbReference type="PROSITE" id="PS01125">
    <property type="entry name" value="ROK"/>
    <property type="match status" value="1"/>
</dbReference>
<protein>
    <submittedName>
        <fullName evidence="4">Xylose repressor XylR (ROK family)</fullName>
    </submittedName>
</protein>
<gene>
    <name evidence="4" type="ORF">CTDIVETGP_2026</name>
</gene>
<evidence type="ECO:0000256" key="1">
    <source>
        <dbReference type="ARBA" id="ARBA00002486"/>
    </source>
</evidence>
<keyword evidence="5" id="KW-1185">Reference proteome</keyword>
<evidence type="ECO:0000313" key="5">
    <source>
        <dbReference type="Proteomes" id="UP000019482"/>
    </source>
</evidence>
<evidence type="ECO:0000256" key="3">
    <source>
        <dbReference type="ARBA" id="ARBA00022629"/>
    </source>
</evidence>
<dbReference type="Gene3D" id="3.30.420.40">
    <property type="match status" value="2"/>
</dbReference>
<dbReference type="RefSeq" id="WP_017895286.1">
    <property type="nucleotide sequence ID" value="NZ_CBXI010000036.1"/>
</dbReference>
<dbReference type="Proteomes" id="UP000019482">
    <property type="component" value="Unassembled WGS sequence"/>
</dbReference>
<sequence>MIRLLNQKKILRLLYRNNQLTKQEIAQMLNISIPTVISNSSELIKQGFLEEAGVAESTGGRKPTIVKFIPTSRYSFGVWVTREKIRIILTDLNFKIIDEINFNMIDQLYDFRDIIVKVSKYIRDIINNFSISPNKILGIGFSLPGTVDEYKMILKNVPNFGMKNICFNEFKDYFEFPLYIENEANASAYAEAFLNFNDTKSSLVFISITEGIGTGIIVDGDIYKGFNKRAGEFGHMTIVKNGRKCNCGKKGCWELYASKKALLNQYKKAFDDENKNLDDFLEMSKVDKKAQNILNTYIDFLAEGIKNIILILDPQNIVIGGEIFSYRDLIEKKLMNKIFENNSFYERKDCTITFSSLKENAAILGAALLPVKEMLF</sequence>
<comment type="caution">
    <text evidence="4">The sequence shown here is derived from an EMBL/GenBank/DDBJ whole genome shotgun (WGS) entry which is preliminary data.</text>
</comment>
<dbReference type="PANTHER" id="PTHR18964:SF149">
    <property type="entry name" value="BIFUNCTIONAL UDP-N-ACETYLGLUCOSAMINE 2-EPIMERASE_N-ACETYLMANNOSAMINE KINASE"/>
    <property type="match status" value="1"/>
</dbReference>
<comment type="function">
    <text evidence="1">Transcriptional repressor of xylose-utilizing enzymes.</text>
</comment>
<dbReference type="Gene3D" id="1.10.10.10">
    <property type="entry name" value="Winged helix-like DNA-binding domain superfamily/Winged helix DNA-binding domain"/>
    <property type="match status" value="1"/>
</dbReference>
<dbReference type="OrthoDB" id="9796533at2"/>
<evidence type="ECO:0000313" key="4">
    <source>
        <dbReference type="EMBL" id="CDL91956.1"/>
    </source>
</evidence>
<dbReference type="GO" id="GO:0042732">
    <property type="term" value="P:D-xylose metabolic process"/>
    <property type="evidence" value="ECO:0007669"/>
    <property type="project" value="UniProtKB-KW"/>
</dbReference>
<dbReference type="InterPro" id="IPR049874">
    <property type="entry name" value="ROK_cs"/>
</dbReference>
<keyword evidence="3" id="KW-0119">Carbohydrate metabolism</keyword>
<name>W6N6E2_CLOTY</name>
<dbReference type="Pfam" id="PF00480">
    <property type="entry name" value="ROK"/>
    <property type="match status" value="1"/>
</dbReference>
<reference evidence="4 5" key="1">
    <citation type="journal article" date="2015" name="Genome Announc.">
        <title>Draft Genome Sequence of Clostridium tyrobutyricum Strain DIVETGP, Isolated from Cow's Milk for Grana Padano Production.</title>
        <authorList>
            <person name="Soggiu A."/>
            <person name="Piras C."/>
            <person name="Gaiarsa S."/>
            <person name="Sassera D."/>
            <person name="Roncada P."/>
            <person name="Bendixen E."/>
            <person name="Brasca M."/>
            <person name="Bonizzi L."/>
        </authorList>
    </citation>
    <scope>NUCLEOTIDE SEQUENCE [LARGE SCALE GENOMIC DNA]</scope>
    <source>
        <strain evidence="4 5">DIVETGP</strain>
    </source>
</reference>